<dbReference type="PANTHER" id="PTHR46558:SF4">
    <property type="entry name" value="DNA-BIDING PHAGE PROTEIN"/>
    <property type="match status" value="1"/>
</dbReference>
<name>A0A7X2J1K1_9BACI</name>
<feature type="domain" description="HTH cro/C1-type" evidence="2">
    <location>
        <begin position="8"/>
        <end position="63"/>
    </location>
</feature>
<dbReference type="InterPro" id="IPR001387">
    <property type="entry name" value="Cro/C1-type_HTH"/>
</dbReference>
<evidence type="ECO:0000313" key="4">
    <source>
        <dbReference type="Proteomes" id="UP000448867"/>
    </source>
</evidence>
<dbReference type="EMBL" id="WKKI01000042">
    <property type="protein sequence ID" value="MRX73690.1"/>
    <property type="molecule type" value="Genomic_DNA"/>
</dbReference>
<dbReference type="CDD" id="cd00093">
    <property type="entry name" value="HTH_XRE"/>
    <property type="match status" value="1"/>
</dbReference>
<sequence>MRNNVTNKVKELRTSNKLTQAELAEKIGVTRLTIISMEKQNYEPTVGLALKIAKEFECTVEDIFEVGE</sequence>
<dbReference type="OrthoDB" id="6386941at2"/>
<organism evidence="3 4">
    <name type="scientific">Metabacillus lacus</name>
    <dbReference type="NCBI Taxonomy" id="1983721"/>
    <lineage>
        <taxon>Bacteria</taxon>
        <taxon>Bacillati</taxon>
        <taxon>Bacillota</taxon>
        <taxon>Bacilli</taxon>
        <taxon>Bacillales</taxon>
        <taxon>Bacillaceae</taxon>
        <taxon>Metabacillus</taxon>
    </lineage>
</organism>
<dbReference type="InterPro" id="IPR010982">
    <property type="entry name" value="Lambda_DNA-bd_dom_sf"/>
</dbReference>
<keyword evidence="4" id="KW-1185">Reference proteome</keyword>
<dbReference type="RefSeq" id="WP_154309153.1">
    <property type="nucleotide sequence ID" value="NZ_WKKI01000042.1"/>
</dbReference>
<dbReference type="PANTHER" id="PTHR46558">
    <property type="entry name" value="TRACRIPTIONAL REGULATORY PROTEIN-RELATED-RELATED"/>
    <property type="match status" value="1"/>
</dbReference>
<dbReference type="Gene3D" id="1.10.260.40">
    <property type="entry name" value="lambda repressor-like DNA-binding domains"/>
    <property type="match status" value="1"/>
</dbReference>
<keyword evidence="1" id="KW-0238">DNA-binding</keyword>
<gene>
    <name evidence="3" type="ORF">GJU40_16235</name>
</gene>
<dbReference type="GO" id="GO:0003677">
    <property type="term" value="F:DNA binding"/>
    <property type="evidence" value="ECO:0007669"/>
    <property type="project" value="UniProtKB-KW"/>
</dbReference>
<dbReference type="AlphaFoldDB" id="A0A7X2J1K1"/>
<dbReference type="Pfam" id="PF01381">
    <property type="entry name" value="HTH_3"/>
    <property type="match status" value="1"/>
</dbReference>
<evidence type="ECO:0000259" key="2">
    <source>
        <dbReference type="SMART" id="SM00530"/>
    </source>
</evidence>
<evidence type="ECO:0000256" key="1">
    <source>
        <dbReference type="ARBA" id="ARBA00023125"/>
    </source>
</evidence>
<protein>
    <submittedName>
        <fullName evidence="3">Helix-turn-helix domain-containing protein</fullName>
    </submittedName>
</protein>
<dbReference type="SUPFAM" id="SSF47413">
    <property type="entry name" value="lambda repressor-like DNA-binding domains"/>
    <property type="match status" value="1"/>
</dbReference>
<comment type="caution">
    <text evidence="3">The sequence shown here is derived from an EMBL/GenBank/DDBJ whole genome shotgun (WGS) entry which is preliminary data.</text>
</comment>
<accession>A0A7X2J1K1</accession>
<dbReference type="Proteomes" id="UP000448867">
    <property type="component" value="Unassembled WGS sequence"/>
</dbReference>
<proteinExistence type="predicted"/>
<evidence type="ECO:0000313" key="3">
    <source>
        <dbReference type="EMBL" id="MRX73690.1"/>
    </source>
</evidence>
<dbReference type="SMART" id="SM00530">
    <property type="entry name" value="HTH_XRE"/>
    <property type="match status" value="1"/>
</dbReference>
<reference evidence="3 4" key="1">
    <citation type="submission" date="2019-11" db="EMBL/GenBank/DDBJ databases">
        <title>Bacillus lacus genome.</title>
        <authorList>
            <person name="Allen C.J."/>
            <person name="Newman J.D."/>
        </authorList>
    </citation>
    <scope>NUCLEOTIDE SEQUENCE [LARGE SCALE GENOMIC DNA]</scope>
    <source>
        <strain evidence="3 4">KCTC 33946</strain>
    </source>
</reference>